<dbReference type="InterPro" id="IPR007533">
    <property type="entry name" value="Cyt_c_oxidase_assmbl_CtaG"/>
</dbReference>
<dbReference type="PANTHER" id="PTHR21320:SF3">
    <property type="entry name" value="CYTOCHROME C OXIDASE ASSEMBLY PROTEIN COX11, MITOCHONDRIAL-RELATED"/>
    <property type="match status" value="1"/>
</dbReference>
<dbReference type="Gene3D" id="2.60.370.10">
    <property type="entry name" value="Ctag/Cox11"/>
    <property type="match status" value="1"/>
</dbReference>
<comment type="function">
    <text evidence="1">Exerts its effect at some terminal stage of cytochrome c oxidase synthesis, probably by being involved in the insertion of the copper B into subunit I.</text>
</comment>
<dbReference type="GO" id="GO:0005886">
    <property type="term" value="C:plasma membrane"/>
    <property type="evidence" value="ECO:0007669"/>
    <property type="project" value="UniProtKB-SubCell"/>
</dbReference>
<dbReference type="AlphaFoldDB" id="A0A1H2WAC9"/>
<evidence type="ECO:0000313" key="11">
    <source>
        <dbReference type="EMBL" id="SDW77475.1"/>
    </source>
</evidence>
<protein>
    <recommendedName>
        <fullName evidence="4">Cytochrome c oxidase assembly protein CtaG</fullName>
    </recommendedName>
</protein>
<dbReference type="EMBL" id="FNNE01000004">
    <property type="protein sequence ID" value="SDW77475.1"/>
    <property type="molecule type" value="Genomic_DNA"/>
</dbReference>
<dbReference type="Proteomes" id="UP000199675">
    <property type="component" value="Unassembled WGS sequence"/>
</dbReference>
<dbReference type="NCBIfam" id="NF003465">
    <property type="entry name" value="PRK05089.1"/>
    <property type="match status" value="1"/>
</dbReference>
<evidence type="ECO:0000256" key="4">
    <source>
        <dbReference type="ARBA" id="ARBA00015384"/>
    </source>
</evidence>
<evidence type="ECO:0000256" key="10">
    <source>
        <dbReference type="SAM" id="Phobius"/>
    </source>
</evidence>
<dbReference type="RefSeq" id="WP_091812348.1">
    <property type="nucleotide sequence ID" value="NZ_FNNE01000004.1"/>
</dbReference>
<dbReference type="STRING" id="488533.SAMN04487960_10499"/>
<keyword evidence="5 10" id="KW-0812">Transmembrane</keyword>
<dbReference type="InterPro" id="IPR023471">
    <property type="entry name" value="CtaG/Cox11_dom_sf"/>
</dbReference>
<reference evidence="11 12" key="1">
    <citation type="submission" date="2016-10" db="EMBL/GenBank/DDBJ databases">
        <authorList>
            <person name="de Groot N.N."/>
        </authorList>
    </citation>
    <scope>NUCLEOTIDE SEQUENCE [LARGE SCALE GENOMIC DNA]</scope>
    <source>
        <strain evidence="11 12">CGMCC 1.7059</strain>
    </source>
</reference>
<sequence>MAETPETGNGGGPHQAPRSNARVVGWCLAGVVAMFGFGFALVPLYDVFCEITGINGKTAGRYEATSELLSDRSRTVEVQFIAQNGPDMPWVFRPVVHSVRVHPGEPTQVAFYAENPTAVGMIGQAVPSLAPAEGALYFHKTECFCFNQQTLAAGEVTEMPLVFIVDSALPEHITKLTLSYTLYDQGEAPVLSGRNSDPVVTTIIDNG</sequence>
<evidence type="ECO:0000256" key="7">
    <source>
        <dbReference type="ARBA" id="ARBA00022989"/>
    </source>
</evidence>
<evidence type="ECO:0000313" key="12">
    <source>
        <dbReference type="Proteomes" id="UP000199675"/>
    </source>
</evidence>
<proteinExistence type="inferred from homology"/>
<keyword evidence="9 10" id="KW-0472">Membrane</keyword>
<dbReference type="OrthoDB" id="9804841at2"/>
<name>A0A1H2WAC9_9GAMM</name>
<dbReference type="Pfam" id="PF04442">
    <property type="entry name" value="CtaG_Cox11"/>
    <property type="match status" value="1"/>
</dbReference>
<evidence type="ECO:0000256" key="2">
    <source>
        <dbReference type="ARBA" id="ARBA00004382"/>
    </source>
</evidence>
<evidence type="ECO:0000256" key="8">
    <source>
        <dbReference type="ARBA" id="ARBA00023008"/>
    </source>
</evidence>
<evidence type="ECO:0000256" key="6">
    <source>
        <dbReference type="ARBA" id="ARBA00022968"/>
    </source>
</evidence>
<keyword evidence="6" id="KW-0735">Signal-anchor</keyword>
<keyword evidence="8" id="KW-0186">Copper</keyword>
<comment type="subcellular location">
    <subcellularLocation>
        <location evidence="2">Cell inner membrane</location>
        <topology evidence="2">Single-pass type II membrane protein</topology>
        <orientation evidence="2">Periplasmic side</orientation>
    </subcellularLocation>
</comment>
<evidence type="ECO:0000256" key="9">
    <source>
        <dbReference type="ARBA" id="ARBA00023136"/>
    </source>
</evidence>
<gene>
    <name evidence="11" type="ORF">SAMN04487960_10499</name>
</gene>
<accession>A0A1H2WAC9</accession>
<dbReference type="GO" id="GO:0005507">
    <property type="term" value="F:copper ion binding"/>
    <property type="evidence" value="ECO:0007669"/>
    <property type="project" value="InterPro"/>
</dbReference>
<dbReference type="SUPFAM" id="SSF110111">
    <property type="entry name" value="Ctag/Cox11"/>
    <property type="match status" value="1"/>
</dbReference>
<feature type="transmembrane region" description="Helical" evidence="10">
    <location>
        <begin position="23"/>
        <end position="45"/>
    </location>
</feature>
<organism evidence="11 12">
    <name type="scientific">Marinobacter mobilis</name>
    <dbReference type="NCBI Taxonomy" id="488533"/>
    <lineage>
        <taxon>Bacteria</taxon>
        <taxon>Pseudomonadati</taxon>
        <taxon>Pseudomonadota</taxon>
        <taxon>Gammaproteobacteria</taxon>
        <taxon>Pseudomonadales</taxon>
        <taxon>Marinobacteraceae</taxon>
        <taxon>Marinobacter</taxon>
    </lineage>
</organism>
<keyword evidence="12" id="KW-1185">Reference proteome</keyword>
<evidence type="ECO:0000256" key="3">
    <source>
        <dbReference type="ARBA" id="ARBA00009620"/>
    </source>
</evidence>
<dbReference type="PIRSF" id="PIRSF005413">
    <property type="entry name" value="COX11"/>
    <property type="match status" value="1"/>
</dbReference>
<keyword evidence="7 10" id="KW-1133">Transmembrane helix</keyword>
<evidence type="ECO:0000256" key="1">
    <source>
        <dbReference type="ARBA" id="ARBA00004007"/>
    </source>
</evidence>
<dbReference type="PANTHER" id="PTHR21320">
    <property type="entry name" value="CYTOCHROME C OXIDASE ASSEMBLY PROTEIN COX11-RELATED"/>
    <property type="match status" value="1"/>
</dbReference>
<comment type="similarity">
    <text evidence="3">Belongs to the COX11/CtaG family.</text>
</comment>
<evidence type="ECO:0000256" key="5">
    <source>
        <dbReference type="ARBA" id="ARBA00022692"/>
    </source>
</evidence>